<proteinExistence type="inferred from homology"/>
<dbReference type="PRINTS" id="PR01346">
    <property type="entry name" value="HELNAPAPROT"/>
</dbReference>
<keyword evidence="5" id="KW-1185">Reference proteome</keyword>
<evidence type="ECO:0000256" key="1">
    <source>
        <dbReference type="ARBA" id="ARBA00009497"/>
    </source>
</evidence>
<dbReference type="Pfam" id="PF00210">
    <property type="entry name" value="Ferritin"/>
    <property type="match status" value="1"/>
</dbReference>
<protein>
    <submittedName>
        <fullName evidence="4">DNA starvation/stationary phase protection protein Dps</fullName>
    </submittedName>
</protein>
<dbReference type="PANTHER" id="PTHR42932:SF3">
    <property type="entry name" value="DNA PROTECTION DURING STARVATION PROTEIN"/>
    <property type="match status" value="1"/>
</dbReference>
<dbReference type="Proteomes" id="UP000626026">
    <property type="component" value="Unassembled WGS sequence"/>
</dbReference>
<dbReference type="InterPro" id="IPR012347">
    <property type="entry name" value="Ferritin-like"/>
</dbReference>
<dbReference type="InterPro" id="IPR002177">
    <property type="entry name" value="DPS_DNA-bd"/>
</dbReference>
<dbReference type="SUPFAM" id="SSF47240">
    <property type="entry name" value="Ferritin-like"/>
    <property type="match status" value="1"/>
</dbReference>
<sequence length="163" mass="18117">MALRKSRNDVGENAKKTSIAVLNGVLVDSIDLTHCVRMAHWTMRGPNFIGLHTMLETFYNDLFATTDDIAERLVQLGGTPDGTSQLIAEKTRLKAYPRDVTYTLTHVAELADRFAANAKAVREGIDTTDEAGDADTADLLTELSRDLDKKLWMLEAHIENVEK</sequence>
<dbReference type="InterPro" id="IPR023188">
    <property type="entry name" value="DPS_DNA-bd_CS"/>
</dbReference>
<gene>
    <name evidence="4" type="primary">dps</name>
    <name evidence="4" type="synonym">pexB</name>
    <name evidence="4" type="ORF">IBL26_06860</name>
</gene>
<dbReference type="PANTHER" id="PTHR42932">
    <property type="entry name" value="GENERAL STRESS PROTEIN 20U"/>
    <property type="match status" value="1"/>
</dbReference>
<dbReference type="Gene3D" id="1.20.1260.10">
    <property type="match status" value="1"/>
</dbReference>
<evidence type="ECO:0000259" key="3">
    <source>
        <dbReference type="Pfam" id="PF00210"/>
    </source>
</evidence>
<evidence type="ECO:0000313" key="5">
    <source>
        <dbReference type="Proteomes" id="UP000626026"/>
    </source>
</evidence>
<dbReference type="InterPro" id="IPR008331">
    <property type="entry name" value="Ferritin_DPS_dom"/>
</dbReference>
<comment type="caution">
    <text evidence="4">The sequence shown here is derived from an EMBL/GenBank/DDBJ whole genome shotgun (WGS) entry which is preliminary data.</text>
</comment>
<organism evidence="4 5">
    <name type="scientific">Teichococcus aerophilus</name>
    <dbReference type="NCBI Taxonomy" id="1224513"/>
    <lineage>
        <taxon>Bacteria</taxon>
        <taxon>Pseudomonadati</taxon>
        <taxon>Pseudomonadota</taxon>
        <taxon>Alphaproteobacteria</taxon>
        <taxon>Acetobacterales</taxon>
        <taxon>Roseomonadaceae</taxon>
        <taxon>Roseomonas</taxon>
    </lineage>
</organism>
<dbReference type="CDD" id="cd01043">
    <property type="entry name" value="DPS"/>
    <property type="match status" value="1"/>
</dbReference>
<dbReference type="NCBIfam" id="NF006975">
    <property type="entry name" value="PRK09448.1"/>
    <property type="match status" value="1"/>
</dbReference>
<evidence type="ECO:0000313" key="4">
    <source>
        <dbReference type="EMBL" id="MBC9206552.1"/>
    </source>
</evidence>
<dbReference type="EMBL" id="JACTVA010000008">
    <property type="protein sequence ID" value="MBC9206552.1"/>
    <property type="molecule type" value="Genomic_DNA"/>
</dbReference>
<dbReference type="PROSITE" id="PS00818">
    <property type="entry name" value="DPS_1"/>
    <property type="match status" value="1"/>
</dbReference>
<evidence type="ECO:0000256" key="2">
    <source>
        <dbReference type="RuleBase" id="RU003875"/>
    </source>
</evidence>
<dbReference type="PIRSF" id="PIRSF005900">
    <property type="entry name" value="Dps"/>
    <property type="match status" value="1"/>
</dbReference>
<accession>A0ABR7RJ26</accession>
<feature type="domain" description="Ferritin/DPS" evidence="3">
    <location>
        <begin position="20"/>
        <end position="162"/>
    </location>
</feature>
<reference evidence="4 5" key="1">
    <citation type="journal article" date="2013" name="Int. J. Syst. Evol. Microbiol.">
        <title>Roseomonas aerophila sp. nov., isolated from air.</title>
        <authorList>
            <person name="Kim S.J."/>
            <person name="Weon H.Y."/>
            <person name="Ahn J.H."/>
            <person name="Hong S.B."/>
            <person name="Seok S.J."/>
            <person name="Whang K.S."/>
            <person name="Kwon S.W."/>
        </authorList>
    </citation>
    <scope>NUCLEOTIDE SEQUENCE [LARGE SCALE GENOMIC DNA]</scope>
    <source>
        <strain evidence="4 5">NBRC 108923</strain>
    </source>
</reference>
<dbReference type="InterPro" id="IPR009078">
    <property type="entry name" value="Ferritin-like_SF"/>
</dbReference>
<name>A0ABR7RJ26_9PROT</name>
<comment type="similarity">
    <text evidence="1 2">Belongs to the Dps family.</text>
</comment>